<dbReference type="Gene3D" id="3.40.1440.10">
    <property type="entry name" value="GIY-YIG endonuclease"/>
    <property type="match status" value="1"/>
</dbReference>
<dbReference type="NCBIfam" id="TIGR00573">
    <property type="entry name" value="dnaq"/>
    <property type="match status" value="1"/>
</dbReference>
<dbReference type="Proteomes" id="UP001225596">
    <property type="component" value="Unassembled WGS sequence"/>
</dbReference>
<keyword evidence="4" id="KW-0378">Hydrolase</keyword>
<dbReference type="SMART" id="SM00465">
    <property type="entry name" value="GIYc"/>
    <property type="match status" value="1"/>
</dbReference>
<dbReference type="InterPro" id="IPR036397">
    <property type="entry name" value="RNaseH_sf"/>
</dbReference>
<dbReference type="EC" id="2.7.7.7" evidence="1"/>
<evidence type="ECO:0000256" key="1">
    <source>
        <dbReference type="ARBA" id="ARBA00012417"/>
    </source>
</evidence>
<dbReference type="PANTHER" id="PTHR30231:SF37">
    <property type="entry name" value="EXODEOXYRIBONUCLEASE 10"/>
    <property type="match status" value="1"/>
</dbReference>
<dbReference type="CDD" id="cd06127">
    <property type="entry name" value="DEDDh"/>
    <property type="match status" value="1"/>
</dbReference>
<dbReference type="InterPro" id="IPR047296">
    <property type="entry name" value="GIY-YIG_UvrC_Cho"/>
</dbReference>
<dbReference type="Gene3D" id="3.30.420.10">
    <property type="entry name" value="Ribonuclease H-like superfamily/Ribonuclease H"/>
    <property type="match status" value="1"/>
</dbReference>
<dbReference type="InterPro" id="IPR000305">
    <property type="entry name" value="GIY-YIG_endonuc"/>
</dbReference>
<evidence type="ECO:0000313" key="5">
    <source>
        <dbReference type="Proteomes" id="UP001225596"/>
    </source>
</evidence>
<keyword evidence="5" id="KW-1185">Reference proteome</keyword>
<dbReference type="GO" id="GO:0004527">
    <property type="term" value="F:exonuclease activity"/>
    <property type="evidence" value="ECO:0007669"/>
    <property type="project" value="UniProtKB-KW"/>
</dbReference>
<dbReference type="SMART" id="SM00479">
    <property type="entry name" value="EXOIII"/>
    <property type="match status" value="1"/>
</dbReference>
<dbReference type="PANTHER" id="PTHR30231">
    <property type="entry name" value="DNA POLYMERASE III SUBUNIT EPSILON"/>
    <property type="match status" value="1"/>
</dbReference>
<dbReference type="SUPFAM" id="SSF82771">
    <property type="entry name" value="GIY-YIG endonuclease"/>
    <property type="match status" value="1"/>
</dbReference>
<dbReference type="PROSITE" id="PS50164">
    <property type="entry name" value="GIY_YIG"/>
    <property type="match status" value="1"/>
</dbReference>
<dbReference type="InterPro" id="IPR006054">
    <property type="entry name" value="DnaQ"/>
</dbReference>
<keyword evidence="4" id="KW-0269">Exonuclease</keyword>
<dbReference type="RefSeq" id="WP_338436674.1">
    <property type="nucleotide sequence ID" value="NZ_JAUYVH010000005.1"/>
</dbReference>
<evidence type="ECO:0000256" key="2">
    <source>
        <dbReference type="ARBA" id="ARBA00049244"/>
    </source>
</evidence>
<sequence length="475" mass="53758">MAHYDKLVFIDLETTGPNPLFDRITEVGIVEVSDGKTSHWSTLVNPEMPIPAFIQALTGISNSMVENAPTFPQIAKALLERLEGSLFIAHNARFDYGFLRNAFKDLGYSLRCDVLCTVKLSRKLFPEEAKHNLDTLIARHQLQPSGRHRALADAEVLWQLWSKLQESVPAQTFTHTLNLLLQRPSMPSNLPHDCLDDIPDTPGVYLFYGENELPLYVGKSIHLRQRVMSHFNADHRLYKDMRISHQIHRLEWRETAGEIGALLLEAQLIKELQPIHNRVLRRQRELCAWQLRPGANGHLQPVLTYASEQDFGGAPGLYGLFSSRRKAEDMLRGLAETHQLCLATLGLENRIKADKPCFAYQLHRCLGACIGQEPAHLHQARLEAALHKLKIRTWPYGGAIGLIEEGSDRRKDIHVVHNWCYLGTVRTKREVNALLKKAPNRPAFDADTYKILVKAVEKQILQTIELSNTGVSLAA</sequence>
<dbReference type="CDD" id="cd10434">
    <property type="entry name" value="GIY-YIG_UvrC_Cho"/>
    <property type="match status" value="1"/>
</dbReference>
<organism evidence="4 5">
    <name type="scientific">Keguizhuia sedimenti</name>
    <dbReference type="NCBI Taxonomy" id="3064264"/>
    <lineage>
        <taxon>Bacteria</taxon>
        <taxon>Pseudomonadati</taxon>
        <taxon>Pseudomonadota</taxon>
        <taxon>Betaproteobacteria</taxon>
        <taxon>Burkholderiales</taxon>
        <taxon>Oxalobacteraceae</taxon>
        <taxon>Keguizhuia</taxon>
    </lineage>
</organism>
<evidence type="ECO:0000313" key="4">
    <source>
        <dbReference type="EMBL" id="MDQ9170736.1"/>
    </source>
</evidence>
<name>A0ABU1BRU9_9BURK</name>
<dbReference type="Pfam" id="PF00929">
    <property type="entry name" value="RNase_T"/>
    <property type="match status" value="1"/>
</dbReference>
<comment type="caution">
    <text evidence="4">The sequence shown here is derived from an EMBL/GenBank/DDBJ whole genome shotgun (WGS) entry which is preliminary data.</text>
</comment>
<gene>
    <name evidence="4" type="ORF">Q8A64_09980</name>
</gene>
<reference evidence="4 5" key="1">
    <citation type="submission" date="2023-08" db="EMBL/GenBank/DDBJ databases">
        <title>Oxalobacteraceae gen .nov., isolated from river sludge outside the plant.</title>
        <authorList>
            <person name="Zhao S.Y."/>
        </authorList>
    </citation>
    <scope>NUCLEOTIDE SEQUENCE [LARGE SCALE GENOMIC DNA]</scope>
    <source>
        <strain evidence="4 5">R-40</strain>
    </source>
</reference>
<protein>
    <recommendedName>
        <fullName evidence="1">DNA-directed DNA polymerase</fullName>
        <ecNumber evidence="1">2.7.7.7</ecNumber>
    </recommendedName>
</protein>
<dbReference type="InterPro" id="IPR013520">
    <property type="entry name" value="Ribonucl_H"/>
</dbReference>
<dbReference type="InterPro" id="IPR035901">
    <property type="entry name" value="GIY-YIG_endonuc_sf"/>
</dbReference>
<dbReference type="EMBL" id="JAUYVH010000005">
    <property type="protein sequence ID" value="MDQ9170736.1"/>
    <property type="molecule type" value="Genomic_DNA"/>
</dbReference>
<keyword evidence="4" id="KW-0540">Nuclease</keyword>
<dbReference type="Pfam" id="PF01541">
    <property type="entry name" value="GIY-YIG"/>
    <property type="match status" value="1"/>
</dbReference>
<comment type="catalytic activity">
    <reaction evidence="2">
        <text>DNA(n) + a 2'-deoxyribonucleoside 5'-triphosphate = DNA(n+1) + diphosphate</text>
        <dbReference type="Rhea" id="RHEA:22508"/>
        <dbReference type="Rhea" id="RHEA-COMP:17339"/>
        <dbReference type="Rhea" id="RHEA-COMP:17340"/>
        <dbReference type="ChEBI" id="CHEBI:33019"/>
        <dbReference type="ChEBI" id="CHEBI:61560"/>
        <dbReference type="ChEBI" id="CHEBI:173112"/>
        <dbReference type="EC" id="2.7.7.7"/>
    </reaction>
</comment>
<proteinExistence type="predicted"/>
<dbReference type="SUPFAM" id="SSF53098">
    <property type="entry name" value="Ribonuclease H-like"/>
    <property type="match status" value="1"/>
</dbReference>
<feature type="domain" description="GIY-YIG" evidence="3">
    <location>
        <begin position="200"/>
        <end position="278"/>
    </location>
</feature>
<accession>A0ABU1BRU9</accession>
<dbReference type="InterPro" id="IPR012337">
    <property type="entry name" value="RNaseH-like_sf"/>
</dbReference>
<evidence type="ECO:0000259" key="3">
    <source>
        <dbReference type="PROSITE" id="PS50164"/>
    </source>
</evidence>